<feature type="compositionally biased region" description="Basic residues" evidence="1">
    <location>
        <begin position="88"/>
        <end position="99"/>
    </location>
</feature>
<dbReference type="AlphaFoldDB" id="A0A4Y7SS68"/>
<feature type="compositionally biased region" description="Low complexity" evidence="1">
    <location>
        <begin position="100"/>
        <end position="115"/>
    </location>
</feature>
<feature type="signal peptide" evidence="2">
    <location>
        <begin position="1"/>
        <end position="26"/>
    </location>
</feature>
<protein>
    <submittedName>
        <fullName evidence="3">Uncharacterized protein</fullName>
    </submittedName>
</protein>
<feature type="compositionally biased region" description="Low complexity" evidence="1">
    <location>
        <begin position="124"/>
        <end position="214"/>
    </location>
</feature>
<feature type="chain" id="PRO_5021385368" evidence="2">
    <location>
        <begin position="27"/>
        <end position="268"/>
    </location>
</feature>
<organism evidence="3 4">
    <name type="scientific">Coprinellus micaceus</name>
    <name type="common">Glistening ink-cap mushroom</name>
    <name type="synonym">Coprinus micaceus</name>
    <dbReference type="NCBI Taxonomy" id="71717"/>
    <lineage>
        <taxon>Eukaryota</taxon>
        <taxon>Fungi</taxon>
        <taxon>Dikarya</taxon>
        <taxon>Basidiomycota</taxon>
        <taxon>Agaricomycotina</taxon>
        <taxon>Agaricomycetes</taxon>
        <taxon>Agaricomycetidae</taxon>
        <taxon>Agaricales</taxon>
        <taxon>Agaricineae</taxon>
        <taxon>Psathyrellaceae</taxon>
        <taxon>Coprinellus</taxon>
    </lineage>
</organism>
<gene>
    <name evidence="3" type="ORF">FA13DRAFT_1714530</name>
</gene>
<keyword evidence="4" id="KW-1185">Reference proteome</keyword>
<reference evidence="3 4" key="1">
    <citation type="journal article" date="2019" name="Nat. Ecol. Evol.">
        <title>Megaphylogeny resolves global patterns of mushroom evolution.</title>
        <authorList>
            <person name="Varga T."/>
            <person name="Krizsan K."/>
            <person name="Foldi C."/>
            <person name="Dima B."/>
            <person name="Sanchez-Garcia M."/>
            <person name="Sanchez-Ramirez S."/>
            <person name="Szollosi G.J."/>
            <person name="Szarkandi J.G."/>
            <person name="Papp V."/>
            <person name="Albert L."/>
            <person name="Andreopoulos W."/>
            <person name="Angelini C."/>
            <person name="Antonin V."/>
            <person name="Barry K.W."/>
            <person name="Bougher N.L."/>
            <person name="Buchanan P."/>
            <person name="Buyck B."/>
            <person name="Bense V."/>
            <person name="Catcheside P."/>
            <person name="Chovatia M."/>
            <person name="Cooper J."/>
            <person name="Damon W."/>
            <person name="Desjardin D."/>
            <person name="Finy P."/>
            <person name="Geml J."/>
            <person name="Haridas S."/>
            <person name="Hughes K."/>
            <person name="Justo A."/>
            <person name="Karasinski D."/>
            <person name="Kautmanova I."/>
            <person name="Kiss B."/>
            <person name="Kocsube S."/>
            <person name="Kotiranta H."/>
            <person name="LaButti K.M."/>
            <person name="Lechner B.E."/>
            <person name="Liimatainen K."/>
            <person name="Lipzen A."/>
            <person name="Lukacs Z."/>
            <person name="Mihaltcheva S."/>
            <person name="Morgado L.N."/>
            <person name="Niskanen T."/>
            <person name="Noordeloos M.E."/>
            <person name="Ohm R.A."/>
            <person name="Ortiz-Santana B."/>
            <person name="Ovrebo C."/>
            <person name="Racz N."/>
            <person name="Riley R."/>
            <person name="Savchenko A."/>
            <person name="Shiryaev A."/>
            <person name="Soop K."/>
            <person name="Spirin V."/>
            <person name="Szebenyi C."/>
            <person name="Tomsovsky M."/>
            <person name="Tulloss R.E."/>
            <person name="Uehling J."/>
            <person name="Grigoriev I.V."/>
            <person name="Vagvolgyi C."/>
            <person name="Papp T."/>
            <person name="Martin F.M."/>
            <person name="Miettinen O."/>
            <person name="Hibbett D.S."/>
            <person name="Nagy L.G."/>
        </authorList>
    </citation>
    <scope>NUCLEOTIDE SEQUENCE [LARGE SCALE GENOMIC DNA]</scope>
    <source>
        <strain evidence="3 4">FP101781</strain>
    </source>
</reference>
<proteinExistence type="predicted"/>
<name>A0A4Y7SS68_COPMI</name>
<evidence type="ECO:0000313" key="3">
    <source>
        <dbReference type="EMBL" id="TEB24707.1"/>
    </source>
</evidence>
<evidence type="ECO:0000256" key="2">
    <source>
        <dbReference type="SAM" id="SignalP"/>
    </source>
</evidence>
<keyword evidence="2" id="KW-0732">Signal</keyword>
<evidence type="ECO:0000256" key="1">
    <source>
        <dbReference type="SAM" id="MobiDB-lite"/>
    </source>
</evidence>
<evidence type="ECO:0000313" key="4">
    <source>
        <dbReference type="Proteomes" id="UP000298030"/>
    </source>
</evidence>
<comment type="caution">
    <text evidence="3">The sequence shown here is derived from an EMBL/GenBank/DDBJ whole genome shotgun (WGS) entry which is preliminary data.</text>
</comment>
<dbReference type="EMBL" id="QPFP01000064">
    <property type="protein sequence ID" value="TEB24707.1"/>
    <property type="molecule type" value="Genomic_DNA"/>
</dbReference>
<dbReference type="Proteomes" id="UP000298030">
    <property type="component" value="Unassembled WGS sequence"/>
</dbReference>
<feature type="region of interest" description="Disordered" evidence="1">
    <location>
        <begin position="84"/>
        <end position="252"/>
    </location>
</feature>
<sequence length="268" mass="28729">MALAIMRFSTTIVLGAALAMTSSILALPMNVASDDASLLERGFTDIEGDVLEAREDPRLIETKTYKNGGKTIVKKTYARVVRVQGKPPIKKAAKSKVQKKTTSNSKTQKKSTSNSKDAKKKKATTSNSKAKATTTTSGASKPTGSSKAKAKASPSPTPAKGAKASSTATTQASKATGSAHKNKAAASATTTRAPKATASPTTTSATTPASTSPAVAKQTPSGDDWNHRHGHGRDRYFDRPSRYDRYREGRRRYRDDRYYGRPAYRYGY</sequence>
<accession>A0A4Y7SS68</accession>
<feature type="compositionally biased region" description="Basic and acidic residues" evidence="1">
    <location>
        <begin position="233"/>
        <end position="252"/>
    </location>
</feature>